<comment type="caution">
    <text evidence="1">The sequence shown here is derived from an EMBL/GenBank/DDBJ whole genome shotgun (WGS) entry which is preliminary data.</text>
</comment>
<reference evidence="1" key="1">
    <citation type="submission" date="2021-03" db="EMBL/GenBank/DDBJ databases">
        <title>Actinotalea soli sp. nov., isolated from soil.</title>
        <authorList>
            <person name="Ping W."/>
            <person name="Zhang J."/>
        </authorList>
    </citation>
    <scope>NUCLEOTIDE SEQUENCE</scope>
    <source>
        <strain evidence="1">BY-33</strain>
    </source>
</reference>
<evidence type="ECO:0000313" key="1">
    <source>
        <dbReference type="EMBL" id="MBO1751009.1"/>
    </source>
</evidence>
<dbReference type="AlphaFoldDB" id="A0A939LRW8"/>
<organism evidence="1 2">
    <name type="scientific">Actinotalea soli</name>
    <dbReference type="NCBI Taxonomy" id="2819234"/>
    <lineage>
        <taxon>Bacteria</taxon>
        <taxon>Bacillati</taxon>
        <taxon>Actinomycetota</taxon>
        <taxon>Actinomycetes</taxon>
        <taxon>Micrococcales</taxon>
        <taxon>Cellulomonadaceae</taxon>
        <taxon>Actinotalea</taxon>
    </lineage>
</organism>
<gene>
    <name evidence="1" type="ORF">J4G33_04255</name>
</gene>
<proteinExistence type="predicted"/>
<accession>A0A939LRW8</accession>
<sequence>MQVSLSVEEAVTLAAVAQPLPPFVSGVRGEGALVHAEVDLPEVPGASGLARLALQAAGTVTVSAQLIGYAAGVATLEVHAEARGLPAHRLLNQLTGVLSERLAAQGLPDGLLEVRPGPRAPLIMVRVQDAVASRVDGVTLTGLVLRDGQVHADLALRPPVRPLP</sequence>
<evidence type="ECO:0000313" key="2">
    <source>
        <dbReference type="Proteomes" id="UP000664209"/>
    </source>
</evidence>
<name>A0A939LRW8_9CELL</name>
<dbReference type="Proteomes" id="UP000664209">
    <property type="component" value="Unassembled WGS sequence"/>
</dbReference>
<dbReference type="EMBL" id="JAGEMK010000002">
    <property type="protein sequence ID" value="MBO1751009.1"/>
    <property type="molecule type" value="Genomic_DNA"/>
</dbReference>
<protein>
    <submittedName>
        <fullName evidence="1">Uncharacterized protein</fullName>
    </submittedName>
</protein>
<dbReference type="RefSeq" id="WP_208054706.1">
    <property type="nucleotide sequence ID" value="NZ_JAGEMK010000002.1"/>
</dbReference>
<keyword evidence="2" id="KW-1185">Reference proteome</keyword>